<dbReference type="OrthoDB" id="7594920at2"/>
<dbReference type="PROSITE" id="PS50995">
    <property type="entry name" value="HTH_MARR_2"/>
    <property type="match status" value="1"/>
</dbReference>
<protein>
    <submittedName>
        <fullName evidence="2">MarR family transcriptional regulator</fullName>
    </submittedName>
</protein>
<dbReference type="InterPro" id="IPR036388">
    <property type="entry name" value="WH-like_DNA-bd_sf"/>
</dbReference>
<dbReference type="Gene3D" id="1.10.10.10">
    <property type="entry name" value="Winged helix-like DNA-binding domain superfamily/Winged helix DNA-binding domain"/>
    <property type="match status" value="1"/>
</dbReference>
<dbReference type="GO" id="GO:0003700">
    <property type="term" value="F:DNA-binding transcription factor activity"/>
    <property type="evidence" value="ECO:0007669"/>
    <property type="project" value="InterPro"/>
</dbReference>
<sequence length="358" mass="39093">MECMEATIPLEAAQNWRTAPLHNMMPDAGSLMSASQQSVLICTGDMASGEAVTARLAALAHATGKRVLDTVPLSAALAHIERRIALDAVILCCTGHEADAEVLLMRLGSMAEAGQIAVIVMTDLAGLDRVHGLLRSDRAVILCDPGAEDMVAAFAALAEHHNGGEHLHDIGTEAEADRFQRLNDQLLRLNMMVEALVQDRTPEDAYFRSWGEAGDAVLKSPARRYQADEQTSAVRYEPISAQQVRAMLRVRRLRDHLVAQDLFADPAWDILLDLLAARLEDTKVSVSSLCIAAAVPPTTALRWIRQLTDRGLLERQADPRDGRRIFITLSDAGMEAVARWFQESRAHLQSALGVAEGR</sequence>
<evidence type="ECO:0000313" key="3">
    <source>
        <dbReference type="Proteomes" id="UP000290958"/>
    </source>
</evidence>
<evidence type="ECO:0000259" key="1">
    <source>
        <dbReference type="PROSITE" id="PS50995"/>
    </source>
</evidence>
<organism evidence="2 3">
    <name type="scientific">Sphingobium fluviale</name>
    <dbReference type="NCBI Taxonomy" id="2506423"/>
    <lineage>
        <taxon>Bacteria</taxon>
        <taxon>Pseudomonadati</taxon>
        <taxon>Pseudomonadota</taxon>
        <taxon>Alphaproteobacteria</taxon>
        <taxon>Sphingomonadales</taxon>
        <taxon>Sphingomonadaceae</taxon>
        <taxon>Sphingobium</taxon>
    </lineage>
</organism>
<dbReference type="Pfam" id="PF13463">
    <property type="entry name" value="HTH_27"/>
    <property type="match status" value="1"/>
</dbReference>
<dbReference type="Proteomes" id="UP000290958">
    <property type="component" value="Unassembled WGS sequence"/>
</dbReference>
<name>A0A4Q1KE17_9SPHN</name>
<keyword evidence="3" id="KW-1185">Reference proteome</keyword>
<dbReference type="SUPFAM" id="SSF46785">
    <property type="entry name" value="Winged helix' DNA-binding domain"/>
    <property type="match status" value="1"/>
</dbReference>
<evidence type="ECO:0000313" key="2">
    <source>
        <dbReference type="EMBL" id="RXR26580.1"/>
    </source>
</evidence>
<dbReference type="InterPro" id="IPR036390">
    <property type="entry name" value="WH_DNA-bd_sf"/>
</dbReference>
<gene>
    <name evidence="2" type="ORF">EQG66_12795</name>
</gene>
<dbReference type="SMART" id="SM00347">
    <property type="entry name" value="HTH_MARR"/>
    <property type="match status" value="1"/>
</dbReference>
<comment type="caution">
    <text evidence="2">The sequence shown here is derived from an EMBL/GenBank/DDBJ whole genome shotgun (WGS) entry which is preliminary data.</text>
</comment>
<proteinExistence type="predicted"/>
<accession>A0A4Q1KE17</accession>
<dbReference type="EMBL" id="SBKP01000014">
    <property type="protein sequence ID" value="RXR26580.1"/>
    <property type="molecule type" value="Genomic_DNA"/>
</dbReference>
<dbReference type="AlphaFoldDB" id="A0A4Q1KE17"/>
<reference evidence="3" key="1">
    <citation type="submission" date="2019-01" db="EMBL/GenBank/DDBJ databases">
        <title>Cytophagaceae bacterium strain CAR-16.</title>
        <authorList>
            <person name="Chen W.-M."/>
        </authorList>
    </citation>
    <scope>NUCLEOTIDE SEQUENCE [LARGE SCALE GENOMIC DNA]</scope>
    <source>
        <strain evidence="3">CHR27</strain>
    </source>
</reference>
<feature type="domain" description="HTH marR-type" evidence="1">
    <location>
        <begin position="240"/>
        <end position="358"/>
    </location>
</feature>
<dbReference type="InterPro" id="IPR000835">
    <property type="entry name" value="HTH_MarR-typ"/>
</dbReference>